<gene>
    <name evidence="2" type="ORF">EOD39_17937</name>
</gene>
<dbReference type="GO" id="GO:0016853">
    <property type="term" value="F:isomerase activity"/>
    <property type="evidence" value="ECO:0007669"/>
    <property type="project" value="UniProtKB-KW"/>
</dbReference>
<sequence length="67" mass="7328">MKAGLVGAVLLVALCSSFCHGDEGKKKLQIGIKKRVDNCPLKSRKGDVLHMHYTQKRFSSGICKALL</sequence>
<feature type="chain" id="PRO_5019503783" evidence="1">
    <location>
        <begin position="22"/>
        <end position="67"/>
    </location>
</feature>
<keyword evidence="2" id="KW-0413">Isomerase</keyword>
<proteinExistence type="predicted"/>
<dbReference type="Proteomes" id="UP000289886">
    <property type="component" value="Unassembled WGS sequence"/>
</dbReference>
<keyword evidence="1" id="KW-0732">Signal</keyword>
<keyword evidence="3" id="KW-1185">Reference proteome</keyword>
<reference evidence="2 3" key="1">
    <citation type="submission" date="2019-01" db="EMBL/GenBank/DDBJ databases">
        <title>Draft Genome and Complete Hox-Cluster Characterization of the Sterlet Sturgeon (Acipenser ruthenus).</title>
        <authorList>
            <person name="Wei Q."/>
        </authorList>
    </citation>
    <scope>NUCLEOTIDE SEQUENCE [LARGE SCALE GENOMIC DNA]</scope>
    <source>
        <strain evidence="2">WHYD16114868_AA</strain>
        <tissue evidence="2">Blood</tissue>
    </source>
</reference>
<evidence type="ECO:0000313" key="2">
    <source>
        <dbReference type="EMBL" id="RXM94492.1"/>
    </source>
</evidence>
<evidence type="ECO:0000256" key="1">
    <source>
        <dbReference type="SAM" id="SignalP"/>
    </source>
</evidence>
<feature type="signal peptide" evidence="1">
    <location>
        <begin position="1"/>
        <end position="21"/>
    </location>
</feature>
<dbReference type="AlphaFoldDB" id="A0A444V280"/>
<protein>
    <submittedName>
        <fullName evidence="2">Peptidyl-prolyl cis-trans isomerase FKBP2</fullName>
    </submittedName>
</protein>
<evidence type="ECO:0000313" key="3">
    <source>
        <dbReference type="Proteomes" id="UP000289886"/>
    </source>
</evidence>
<comment type="caution">
    <text evidence="2">The sequence shown here is derived from an EMBL/GenBank/DDBJ whole genome shotgun (WGS) entry which is preliminary data.</text>
</comment>
<organism evidence="2 3">
    <name type="scientific">Acipenser ruthenus</name>
    <name type="common">Sterlet sturgeon</name>
    <dbReference type="NCBI Taxonomy" id="7906"/>
    <lineage>
        <taxon>Eukaryota</taxon>
        <taxon>Metazoa</taxon>
        <taxon>Chordata</taxon>
        <taxon>Craniata</taxon>
        <taxon>Vertebrata</taxon>
        <taxon>Euteleostomi</taxon>
        <taxon>Actinopterygii</taxon>
        <taxon>Chondrostei</taxon>
        <taxon>Acipenseriformes</taxon>
        <taxon>Acipenseridae</taxon>
        <taxon>Acipenser</taxon>
    </lineage>
</organism>
<name>A0A444V280_ACIRT</name>
<accession>A0A444V280</accession>
<dbReference type="EMBL" id="SCEB01003329">
    <property type="protein sequence ID" value="RXM94492.1"/>
    <property type="molecule type" value="Genomic_DNA"/>
</dbReference>